<proteinExistence type="predicted"/>
<keyword evidence="2" id="KW-1185">Reference proteome</keyword>
<reference evidence="1 2" key="1">
    <citation type="journal article" date="2011" name="PLoS Pathog.">
        <title>Dynamic evolution of pathogenicity revealed by sequencing and comparative genomics of 19 Pseudomonas syringae isolates.</title>
        <authorList>
            <person name="Baltrus D.A."/>
            <person name="Nishimura M.T."/>
            <person name="Romanchuk A."/>
            <person name="Chang J.H."/>
            <person name="Mukhtar M.S."/>
            <person name="Cherkis K."/>
            <person name="Roach J."/>
            <person name="Grant S.R."/>
            <person name="Jones C.D."/>
            <person name="Dangl J.L."/>
        </authorList>
    </citation>
    <scope>NUCLEOTIDE SEQUENCE [LARGE SCALE GENOMIC DNA]</scope>
    <source>
        <strain evidence="1 2">1704B</strain>
    </source>
</reference>
<protein>
    <submittedName>
        <fullName evidence="1">Uncharacterized protein</fullName>
    </submittedName>
</protein>
<dbReference type="HOGENOM" id="CLU_2635416_0_0_6"/>
<dbReference type="AlphaFoldDB" id="F3G6X8"/>
<comment type="caution">
    <text evidence="1">The sequence shown here is derived from an EMBL/GenBank/DDBJ whole genome shotgun (WGS) entry which is preliminary data.</text>
</comment>
<dbReference type="Proteomes" id="UP000004986">
    <property type="component" value="Unassembled WGS sequence"/>
</dbReference>
<dbReference type="PATRIC" id="fig|629263.4.peg.1741"/>
<accession>F3G6X8</accession>
<name>F3G6X8_PSESJ</name>
<sequence length="77" mass="8353">MKHGLNHRDIGIDQVIKQAGLLGILLLAALGKLQTLELGDLMGQFSITVWSPLIFLPVVSNCDSNRAAKARIWSGDI</sequence>
<evidence type="ECO:0000313" key="2">
    <source>
        <dbReference type="Proteomes" id="UP000004986"/>
    </source>
</evidence>
<organism evidence="1 2">
    <name type="scientific">Pseudomonas syringae pv. pisi str. 1704B</name>
    <dbReference type="NCBI Taxonomy" id="629263"/>
    <lineage>
        <taxon>Bacteria</taxon>
        <taxon>Pseudomonadati</taxon>
        <taxon>Pseudomonadota</taxon>
        <taxon>Gammaproteobacteria</taxon>
        <taxon>Pseudomonadales</taxon>
        <taxon>Pseudomonadaceae</taxon>
        <taxon>Pseudomonas</taxon>
        <taxon>Pseudomonas syringae</taxon>
    </lineage>
</organism>
<gene>
    <name evidence="1" type="ORF">PSYPI_10635</name>
</gene>
<evidence type="ECO:0000313" key="1">
    <source>
        <dbReference type="EMBL" id="EGH42828.1"/>
    </source>
</evidence>
<dbReference type="EMBL" id="AEAI01000524">
    <property type="protein sequence ID" value="EGH42828.1"/>
    <property type="molecule type" value="Genomic_DNA"/>
</dbReference>
<dbReference type="BioCyc" id="PSYR629263:G11X0-1939-MONOMER"/>